<dbReference type="Gene3D" id="3.90.50.10">
    <property type="entry name" value="Photosynthetic Reaction Center, subunit H, domain 2"/>
    <property type="match status" value="1"/>
</dbReference>
<dbReference type="Proteomes" id="UP000280368">
    <property type="component" value="Unassembled WGS sequence"/>
</dbReference>
<comment type="caution">
    <text evidence="2">The sequence shown here is derived from an EMBL/GenBank/DDBJ whole genome shotgun (WGS) entry which is preliminary data.</text>
</comment>
<dbReference type="GO" id="GO:0030077">
    <property type="term" value="C:plasma membrane light-harvesting complex"/>
    <property type="evidence" value="ECO:0007669"/>
    <property type="project" value="InterPro"/>
</dbReference>
<keyword evidence="3" id="KW-1185">Reference proteome</keyword>
<reference evidence="2 3" key="1">
    <citation type="submission" date="2018-10" db="EMBL/GenBank/DDBJ databases">
        <title>Genomic Encyclopedia of Archaeal and Bacterial Type Strains, Phase II (KMG-II): from individual species to whole genera.</title>
        <authorList>
            <person name="Goeker M."/>
        </authorList>
    </citation>
    <scope>NUCLEOTIDE SEQUENCE [LARGE SCALE GENOMIC DNA]</scope>
    <source>
        <strain evidence="2 3">DSM 19727</strain>
    </source>
</reference>
<evidence type="ECO:0000313" key="3">
    <source>
        <dbReference type="Proteomes" id="UP000280368"/>
    </source>
</evidence>
<dbReference type="InterPro" id="IPR027275">
    <property type="entry name" value="PRC-brl_dom"/>
</dbReference>
<feature type="domain" description="PRC-barrel" evidence="1">
    <location>
        <begin position="22"/>
        <end position="62"/>
    </location>
</feature>
<dbReference type="AlphaFoldDB" id="A0A3L9ZK89"/>
<name>A0A3L9ZK89_9FLAO</name>
<dbReference type="OrthoDB" id="1422173at2"/>
<dbReference type="GO" id="GO:0019684">
    <property type="term" value="P:photosynthesis, light reaction"/>
    <property type="evidence" value="ECO:0007669"/>
    <property type="project" value="InterPro"/>
</dbReference>
<dbReference type="SUPFAM" id="SSF50346">
    <property type="entry name" value="PRC-barrel domain"/>
    <property type="match status" value="1"/>
</dbReference>
<dbReference type="InterPro" id="IPR014747">
    <property type="entry name" value="Bac_photo_RC_H_C"/>
</dbReference>
<sequence>MKNENKDLYYLHELSDYKVADNYADVRDWQVVDSDGRFIGKVDSLLVSKQAERVVYLDVEVDSAVIEEGHETYSKPTSEGIHEFLNADGENHLIIPIGVVTLDESLSKVHCNGISYSMFAKTKRFKKGTEINRSYELMVLPNTQNEKGNDVANQTDSSFYNRQEFFPRKINEE</sequence>
<dbReference type="Pfam" id="PF05239">
    <property type="entry name" value="PRC"/>
    <property type="match status" value="1"/>
</dbReference>
<dbReference type="EMBL" id="REFH01000013">
    <property type="protein sequence ID" value="RMA72517.1"/>
    <property type="molecule type" value="Genomic_DNA"/>
</dbReference>
<evidence type="ECO:0000259" key="1">
    <source>
        <dbReference type="Pfam" id="PF05239"/>
    </source>
</evidence>
<proteinExistence type="predicted"/>
<gene>
    <name evidence="2" type="ORF">BC961_2919</name>
</gene>
<accession>A0A3L9ZK89</accession>
<dbReference type="InterPro" id="IPR011033">
    <property type="entry name" value="PRC_barrel-like_sf"/>
</dbReference>
<organism evidence="2 3">
    <name type="scientific">Flavobacterium weaverense</name>
    <dbReference type="NCBI Taxonomy" id="271156"/>
    <lineage>
        <taxon>Bacteria</taxon>
        <taxon>Pseudomonadati</taxon>
        <taxon>Bacteroidota</taxon>
        <taxon>Flavobacteriia</taxon>
        <taxon>Flavobacteriales</taxon>
        <taxon>Flavobacteriaceae</taxon>
        <taxon>Flavobacterium</taxon>
    </lineage>
</organism>
<evidence type="ECO:0000313" key="2">
    <source>
        <dbReference type="EMBL" id="RMA72517.1"/>
    </source>
</evidence>
<dbReference type="RefSeq" id="WP_121926474.1">
    <property type="nucleotide sequence ID" value="NZ_CBCSGA010000011.1"/>
</dbReference>
<protein>
    <submittedName>
        <fullName evidence="2">PRC-barrel domain protein</fullName>
    </submittedName>
</protein>